<dbReference type="Gene3D" id="3.40.50.1820">
    <property type="entry name" value="alpha/beta hydrolase"/>
    <property type="match status" value="1"/>
</dbReference>
<dbReference type="PANTHER" id="PTHR48182:SF2">
    <property type="entry name" value="PROTEIN SERAC1"/>
    <property type="match status" value="1"/>
</dbReference>
<keyword evidence="5" id="KW-0496">Mitochondrion</keyword>
<name>A0ABQ9NFW8_9PEZI</name>
<evidence type="ECO:0000313" key="9">
    <source>
        <dbReference type="Proteomes" id="UP001172684"/>
    </source>
</evidence>
<comment type="caution">
    <text evidence="8">The sequence shown here is derived from an EMBL/GenBank/DDBJ whole genome shotgun (WGS) entry which is preliminary data.</text>
</comment>
<gene>
    <name evidence="8" type="ORF">H2201_008926</name>
</gene>
<evidence type="ECO:0000256" key="7">
    <source>
        <dbReference type="SAM" id="MobiDB-lite"/>
    </source>
</evidence>
<evidence type="ECO:0000256" key="1">
    <source>
        <dbReference type="ARBA" id="ARBA00004173"/>
    </source>
</evidence>
<dbReference type="PANTHER" id="PTHR48182">
    <property type="entry name" value="PROTEIN SERAC1"/>
    <property type="match status" value="1"/>
</dbReference>
<organism evidence="8 9">
    <name type="scientific">Coniosporium apollinis</name>
    <dbReference type="NCBI Taxonomy" id="61459"/>
    <lineage>
        <taxon>Eukaryota</taxon>
        <taxon>Fungi</taxon>
        <taxon>Dikarya</taxon>
        <taxon>Ascomycota</taxon>
        <taxon>Pezizomycotina</taxon>
        <taxon>Dothideomycetes</taxon>
        <taxon>Dothideomycetes incertae sedis</taxon>
        <taxon>Coniosporium</taxon>
    </lineage>
</organism>
<dbReference type="InterPro" id="IPR052374">
    <property type="entry name" value="SERAC1"/>
</dbReference>
<proteinExistence type="predicted"/>
<reference evidence="8" key="1">
    <citation type="submission" date="2022-10" db="EMBL/GenBank/DDBJ databases">
        <title>Culturing micro-colonial fungi from biological soil crusts in the Mojave desert and describing Neophaeococcomyces mojavensis, and introducing the new genera and species Taxawa tesnikishii.</title>
        <authorList>
            <person name="Kurbessoian T."/>
            <person name="Stajich J.E."/>
        </authorList>
    </citation>
    <scope>NUCLEOTIDE SEQUENCE</scope>
    <source>
        <strain evidence="8">TK_1</strain>
    </source>
</reference>
<keyword evidence="9" id="KW-1185">Reference proteome</keyword>
<evidence type="ECO:0000256" key="3">
    <source>
        <dbReference type="ARBA" id="ARBA00004370"/>
    </source>
</evidence>
<feature type="compositionally biased region" description="Basic and acidic residues" evidence="7">
    <location>
        <begin position="214"/>
        <end position="223"/>
    </location>
</feature>
<feature type="region of interest" description="Disordered" evidence="7">
    <location>
        <begin position="214"/>
        <end position="236"/>
    </location>
</feature>
<sequence>MTFGYDADVVRFWTISSSNRLPDHGKSLAYALLDQRMQLQSRPIIFIAHSLGGLVCEEALVLSNKREDLQSILANTLGVIFMGTPHGGAYLAHWGDTVAKYVNIFRGTNRDILKNLQPGSSDLQRVEEDFQHMLRRENVKLKVFCFYEALKMNDIVGKIVESWSAILSAYDSCSINADHRNMTKFNGRTDAGYAQVHGVLRRWIQEYEKNGISSMRKESKSDTDGDGDGGKGTARSKGDVIFYGPISGRNVVPGTRGDTVNFHFS</sequence>
<evidence type="ECO:0000313" key="8">
    <source>
        <dbReference type="EMBL" id="KAJ9654852.1"/>
    </source>
</evidence>
<evidence type="ECO:0000256" key="6">
    <source>
        <dbReference type="ARBA" id="ARBA00023136"/>
    </source>
</evidence>
<dbReference type="InterPro" id="IPR029058">
    <property type="entry name" value="AB_hydrolase_fold"/>
</dbReference>
<evidence type="ECO:0000256" key="2">
    <source>
        <dbReference type="ARBA" id="ARBA00004240"/>
    </source>
</evidence>
<comment type="subcellular location">
    <subcellularLocation>
        <location evidence="2">Endoplasmic reticulum</location>
    </subcellularLocation>
    <subcellularLocation>
        <location evidence="3">Membrane</location>
    </subcellularLocation>
    <subcellularLocation>
        <location evidence="1">Mitochondrion</location>
    </subcellularLocation>
</comment>
<dbReference type="SUPFAM" id="SSF53474">
    <property type="entry name" value="alpha/beta-Hydrolases"/>
    <property type="match status" value="1"/>
</dbReference>
<protein>
    <recommendedName>
        <fullName evidence="10">DUF676 domain-containing protein</fullName>
    </recommendedName>
</protein>
<dbReference type="EMBL" id="JAPDRL010000206">
    <property type="protein sequence ID" value="KAJ9654852.1"/>
    <property type="molecule type" value="Genomic_DNA"/>
</dbReference>
<evidence type="ECO:0008006" key="10">
    <source>
        <dbReference type="Google" id="ProtNLM"/>
    </source>
</evidence>
<dbReference type="Proteomes" id="UP001172684">
    <property type="component" value="Unassembled WGS sequence"/>
</dbReference>
<evidence type="ECO:0000256" key="4">
    <source>
        <dbReference type="ARBA" id="ARBA00022824"/>
    </source>
</evidence>
<keyword evidence="4" id="KW-0256">Endoplasmic reticulum</keyword>
<accession>A0ABQ9NFW8</accession>
<evidence type="ECO:0000256" key="5">
    <source>
        <dbReference type="ARBA" id="ARBA00023128"/>
    </source>
</evidence>
<keyword evidence="6" id="KW-0472">Membrane</keyword>